<dbReference type="SMART" id="SM00344">
    <property type="entry name" value="HTH_ASNC"/>
    <property type="match status" value="1"/>
</dbReference>
<dbReference type="InterPro" id="IPR036721">
    <property type="entry name" value="RCK_C_sf"/>
</dbReference>
<dbReference type="Gene3D" id="3.30.70.1450">
    <property type="entry name" value="Regulator of K+ conductance, C-terminal domain"/>
    <property type="match status" value="1"/>
</dbReference>
<keyword evidence="8" id="KW-1185">Reference proteome</keyword>
<organism evidence="6 9">
    <name type="scientific">Halococcus dombrowskii</name>
    <dbReference type="NCBI Taxonomy" id="179637"/>
    <lineage>
        <taxon>Archaea</taxon>
        <taxon>Methanobacteriati</taxon>
        <taxon>Methanobacteriota</taxon>
        <taxon>Stenosarchaea group</taxon>
        <taxon>Halobacteria</taxon>
        <taxon>Halobacteriales</taxon>
        <taxon>Halococcaceae</taxon>
        <taxon>Halococcus</taxon>
    </lineage>
</organism>
<protein>
    <submittedName>
        <fullName evidence="6">Lrp/AsnC family transcriptional regulator</fullName>
    </submittedName>
    <submittedName>
        <fullName evidence="7">Winged helix-turn-helix transcriptional regulator</fullName>
    </submittedName>
</protein>
<evidence type="ECO:0000259" key="4">
    <source>
        <dbReference type="PROSITE" id="PS50956"/>
    </source>
</evidence>
<evidence type="ECO:0000256" key="2">
    <source>
        <dbReference type="ARBA" id="ARBA00023125"/>
    </source>
</evidence>
<dbReference type="SUPFAM" id="SSF46785">
    <property type="entry name" value="Winged helix' DNA-binding domain"/>
    <property type="match status" value="1"/>
</dbReference>
<dbReference type="InterPro" id="IPR006037">
    <property type="entry name" value="RCK_C"/>
</dbReference>
<dbReference type="GO" id="GO:0008324">
    <property type="term" value="F:monoatomic cation transmembrane transporter activity"/>
    <property type="evidence" value="ECO:0007669"/>
    <property type="project" value="InterPro"/>
</dbReference>
<dbReference type="KEGG" id="hdo:MUK72_19215"/>
<dbReference type="Proteomes" id="UP001500962">
    <property type="component" value="Unassembled WGS sequence"/>
</dbReference>
<name>A0AAV3SI78_HALDO</name>
<dbReference type="InterPro" id="IPR011991">
    <property type="entry name" value="ArsR-like_HTH"/>
</dbReference>
<gene>
    <name evidence="6" type="ORF">GCM10008985_22070</name>
    <name evidence="7" type="ORF">MUK72_19215</name>
</gene>
<proteinExistence type="predicted"/>
<dbReference type="PRINTS" id="PR00033">
    <property type="entry name" value="HTHASNC"/>
</dbReference>
<dbReference type="GO" id="GO:0043565">
    <property type="term" value="F:sequence-specific DNA binding"/>
    <property type="evidence" value="ECO:0007669"/>
    <property type="project" value="InterPro"/>
</dbReference>
<geneLocation type="plasmid" evidence="7 8">
    <name>unnamed4</name>
</geneLocation>
<dbReference type="GO" id="GO:0043200">
    <property type="term" value="P:response to amino acid"/>
    <property type="evidence" value="ECO:0007669"/>
    <property type="project" value="TreeGrafter"/>
</dbReference>
<reference evidence="7" key="2">
    <citation type="submission" date="2022-04" db="EMBL/GenBank/DDBJ databases">
        <title>Sequencing and genomic assembly of Halococcus dombrowskii.</title>
        <authorList>
            <person name="Lim S.W."/>
            <person name="MacLea K.S."/>
        </authorList>
    </citation>
    <scope>NUCLEOTIDE SEQUENCE</scope>
    <source>
        <strain evidence="7">H4</strain>
        <plasmid evidence="7">unnamed4</plasmid>
    </source>
</reference>
<dbReference type="PANTHER" id="PTHR30154">
    <property type="entry name" value="LEUCINE-RESPONSIVE REGULATORY PROTEIN"/>
    <property type="match status" value="1"/>
</dbReference>
<dbReference type="PROSITE" id="PS50956">
    <property type="entry name" value="HTH_ASNC_2"/>
    <property type="match status" value="1"/>
</dbReference>
<dbReference type="Gene3D" id="1.10.10.10">
    <property type="entry name" value="Winged helix-like DNA-binding domain superfamily/Winged helix DNA-binding domain"/>
    <property type="match status" value="1"/>
</dbReference>
<dbReference type="InterPro" id="IPR000485">
    <property type="entry name" value="AsnC-type_HTH_dom"/>
</dbReference>
<keyword evidence="3" id="KW-0804">Transcription</keyword>
<dbReference type="InterPro" id="IPR019888">
    <property type="entry name" value="Tscrpt_reg_AsnC-like"/>
</dbReference>
<keyword evidence="1" id="KW-0805">Transcription regulation</keyword>
<dbReference type="Pfam" id="PF13412">
    <property type="entry name" value="HTH_24"/>
    <property type="match status" value="1"/>
</dbReference>
<evidence type="ECO:0000256" key="1">
    <source>
        <dbReference type="ARBA" id="ARBA00023015"/>
    </source>
</evidence>
<evidence type="ECO:0000313" key="6">
    <source>
        <dbReference type="EMBL" id="GAA0464759.1"/>
    </source>
</evidence>
<evidence type="ECO:0000259" key="5">
    <source>
        <dbReference type="PROSITE" id="PS51202"/>
    </source>
</evidence>
<dbReference type="InterPro" id="IPR036390">
    <property type="entry name" value="WH_DNA-bd_sf"/>
</dbReference>
<evidence type="ECO:0000313" key="8">
    <source>
        <dbReference type="Proteomes" id="UP000830542"/>
    </source>
</evidence>
<dbReference type="Proteomes" id="UP000830542">
    <property type="component" value="Plasmid unnamed4"/>
</dbReference>
<dbReference type="SUPFAM" id="SSF116726">
    <property type="entry name" value="TrkA C-terminal domain-like"/>
    <property type="match status" value="1"/>
</dbReference>
<dbReference type="CDD" id="cd00090">
    <property type="entry name" value="HTH_ARSR"/>
    <property type="match status" value="1"/>
</dbReference>
<dbReference type="RefSeq" id="WP_244706793.1">
    <property type="nucleotide sequence ID" value="NZ_BAAADN010000031.1"/>
</dbReference>
<dbReference type="InterPro" id="IPR036388">
    <property type="entry name" value="WH-like_DNA-bd_sf"/>
</dbReference>
<sequence>MANRLDEIDKRILYHLAEDARNTSAPMIAEEVNVSAGTIRNRINQLEDSGIIKGYHASIDYEHANGSLTNVLVCDTDVSDRDKLAKQMLRVPGVVNVRELMTGQGSLHVTVVGSDTSDLTHVGRALSEIGVDIVDEGLLQREYFTPYQPFGPEEGFAEQSMADFMSLAGNAEVVSLTVSVDAPVAGRTLREANDDGLIGADVLVVAIERENEILTPKGDTVIQADDLATVFSRDGVSDELLALFTDEQADY</sequence>
<evidence type="ECO:0000313" key="9">
    <source>
        <dbReference type="Proteomes" id="UP001500962"/>
    </source>
</evidence>
<dbReference type="GeneID" id="71764025"/>
<dbReference type="PROSITE" id="PS51202">
    <property type="entry name" value="RCK_C"/>
    <property type="match status" value="1"/>
</dbReference>
<dbReference type="EMBL" id="CP095009">
    <property type="protein sequence ID" value="UOO97283.1"/>
    <property type="molecule type" value="Genomic_DNA"/>
</dbReference>
<evidence type="ECO:0000256" key="3">
    <source>
        <dbReference type="ARBA" id="ARBA00023163"/>
    </source>
</evidence>
<keyword evidence="7" id="KW-0614">Plasmid</keyword>
<accession>A0AAV3SI78</accession>
<feature type="domain" description="RCK C-terminal" evidence="5">
    <location>
        <begin position="159"/>
        <end position="246"/>
    </location>
</feature>
<dbReference type="GO" id="GO:0005829">
    <property type="term" value="C:cytosol"/>
    <property type="evidence" value="ECO:0007669"/>
    <property type="project" value="TreeGrafter"/>
</dbReference>
<dbReference type="EMBL" id="BAAADN010000031">
    <property type="protein sequence ID" value="GAA0464759.1"/>
    <property type="molecule type" value="Genomic_DNA"/>
</dbReference>
<feature type="domain" description="HTH asnC-type" evidence="4">
    <location>
        <begin position="5"/>
        <end position="68"/>
    </location>
</feature>
<dbReference type="PANTHER" id="PTHR30154:SF34">
    <property type="entry name" value="TRANSCRIPTIONAL REGULATOR AZLB"/>
    <property type="match status" value="1"/>
</dbReference>
<dbReference type="AlphaFoldDB" id="A0AAV3SI78"/>
<reference evidence="6" key="1">
    <citation type="journal article" date="2014" name="Int. J. Syst. Evol. Microbiol.">
        <title>Complete genome sequence of Corynebacterium casei LMG S-19264T (=DSM 44701T), isolated from a smear-ripened cheese.</title>
        <authorList>
            <consortium name="US DOE Joint Genome Institute (JGI-PGF)"/>
            <person name="Walter F."/>
            <person name="Albersmeier A."/>
            <person name="Kalinowski J."/>
            <person name="Ruckert C."/>
        </authorList>
    </citation>
    <scope>NUCLEOTIDE SEQUENCE</scope>
    <source>
        <strain evidence="6">JCM 12289</strain>
    </source>
</reference>
<reference evidence="6" key="3">
    <citation type="submission" date="2023-12" db="EMBL/GenBank/DDBJ databases">
        <authorList>
            <person name="Sun Q."/>
            <person name="Inoue M."/>
        </authorList>
    </citation>
    <scope>NUCLEOTIDE SEQUENCE</scope>
    <source>
        <strain evidence="6">JCM 12289</strain>
    </source>
</reference>
<dbReference type="Pfam" id="PF02080">
    <property type="entry name" value="TrkA_C"/>
    <property type="match status" value="1"/>
</dbReference>
<dbReference type="GO" id="GO:0006813">
    <property type="term" value="P:potassium ion transport"/>
    <property type="evidence" value="ECO:0007669"/>
    <property type="project" value="InterPro"/>
</dbReference>
<evidence type="ECO:0000313" key="7">
    <source>
        <dbReference type="EMBL" id="UOO97283.1"/>
    </source>
</evidence>
<keyword evidence="2" id="KW-0238">DNA-binding</keyword>